<dbReference type="Gene3D" id="3.40.50.80">
    <property type="entry name" value="Nucleotide-binding domain of ferredoxin-NADP reductase (FNR) module"/>
    <property type="match status" value="1"/>
</dbReference>
<evidence type="ECO:0000313" key="17">
    <source>
        <dbReference type="RefSeq" id="XP_015264835.1"/>
    </source>
</evidence>
<evidence type="ECO:0000256" key="7">
    <source>
        <dbReference type="ARBA" id="ARBA00022827"/>
    </source>
</evidence>
<evidence type="ECO:0000259" key="14">
    <source>
        <dbReference type="PROSITE" id="PS50902"/>
    </source>
</evidence>
<dbReference type="InterPro" id="IPR039261">
    <property type="entry name" value="FNR_nucleotide-bd"/>
</dbReference>
<dbReference type="InterPro" id="IPR001433">
    <property type="entry name" value="OxRdtase_FAD/NAD-bd"/>
</dbReference>
<feature type="domain" description="FAD-binding FR-type" evidence="15">
    <location>
        <begin position="265"/>
        <end position="520"/>
    </location>
</feature>
<evidence type="ECO:0000256" key="6">
    <source>
        <dbReference type="ARBA" id="ARBA00022691"/>
    </source>
</evidence>
<keyword evidence="6" id="KW-0949">S-adenosyl-L-methionine</keyword>
<dbReference type="InterPro" id="IPR001094">
    <property type="entry name" value="Flavdoxin-like"/>
</dbReference>
<feature type="region of interest" description="Disordered" evidence="13">
    <location>
        <begin position="199"/>
        <end position="223"/>
    </location>
</feature>
<dbReference type="Pfam" id="PF00667">
    <property type="entry name" value="FAD_binding_1"/>
    <property type="match status" value="1"/>
</dbReference>
<keyword evidence="10" id="KW-0486">Methionine biosynthesis</keyword>
<evidence type="ECO:0000313" key="16">
    <source>
        <dbReference type="Proteomes" id="UP000694871"/>
    </source>
</evidence>
<organism evidence="16 17">
    <name type="scientific">Gekko japonicus</name>
    <name type="common">Schlegel's Japanese gecko</name>
    <dbReference type="NCBI Taxonomy" id="146911"/>
    <lineage>
        <taxon>Eukaryota</taxon>
        <taxon>Metazoa</taxon>
        <taxon>Chordata</taxon>
        <taxon>Craniata</taxon>
        <taxon>Vertebrata</taxon>
        <taxon>Euteleostomi</taxon>
        <taxon>Lepidosauria</taxon>
        <taxon>Squamata</taxon>
        <taxon>Bifurcata</taxon>
        <taxon>Gekkota</taxon>
        <taxon>Gekkonidae</taxon>
        <taxon>Gekkoninae</taxon>
        <taxon>Gekko</taxon>
    </lineage>
</organism>
<keyword evidence="4" id="KW-0285">Flavoprotein</keyword>
<dbReference type="Proteomes" id="UP000694871">
    <property type="component" value="Unplaced"/>
</dbReference>
<dbReference type="InterPro" id="IPR003097">
    <property type="entry name" value="CysJ-like_FAD-binding"/>
</dbReference>
<dbReference type="EC" id="1.16.1.8" evidence="11"/>
<dbReference type="Pfam" id="PF00258">
    <property type="entry name" value="Flavodoxin_1"/>
    <property type="match status" value="1"/>
</dbReference>
<dbReference type="InterPro" id="IPR029039">
    <property type="entry name" value="Flavoprotein-like_sf"/>
</dbReference>
<dbReference type="GeneID" id="107108830"/>
<dbReference type="SUPFAM" id="SSF52218">
    <property type="entry name" value="Flavoproteins"/>
    <property type="match status" value="1"/>
</dbReference>
<protein>
    <recommendedName>
        <fullName evidence="12">Methionine synthase reductase</fullName>
        <ecNumber evidence="11">1.16.1.8</ecNumber>
    </recommendedName>
</protein>
<evidence type="ECO:0000256" key="4">
    <source>
        <dbReference type="ARBA" id="ARBA00022630"/>
    </source>
</evidence>
<dbReference type="PRINTS" id="PR00369">
    <property type="entry name" value="FLAVODOXIN"/>
</dbReference>
<dbReference type="RefSeq" id="XP_015264835.1">
    <property type="nucleotide sequence ID" value="XM_015409349.1"/>
</dbReference>
<gene>
    <name evidence="17" type="primary">MTRR</name>
</gene>
<evidence type="ECO:0000256" key="3">
    <source>
        <dbReference type="ARBA" id="ARBA00022605"/>
    </source>
</evidence>
<reference evidence="17" key="1">
    <citation type="submission" date="2025-08" db="UniProtKB">
        <authorList>
            <consortium name="RefSeq"/>
        </authorList>
    </citation>
    <scope>IDENTIFICATION</scope>
</reference>
<evidence type="ECO:0000256" key="9">
    <source>
        <dbReference type="ARBA" id="ARBA00023002"/>
    </source>
</evidence>
<proteinExistence type="predicted"/>
<evidence type="ECO:0000256" key="12">
    <source>
        <dbReference type="ARBA" id="ARBA00040659"/>
    </source>
</evidence>
<dbReference type="PANTHER" id="PTHR19384:SF84">
    <property type="entry name" value="METHIONINE SYNTHASE REDUCTASE"/>
    <property type="match status" value="1"/>
</dbReference>
<evidence type="ECO:0000259" key="15">
    <source>
        <dbReference type="PROSITE" id="PS51384"/>
    </source>
</evidence>
<dbReference type="SUPFAM" id="SSF63380">
    <property type="entry name" value="Riboflavin synthase domain-like"/>
    <property type="match status" value="1"/>
</dbReference>
<accession>A0ABM1JTP8</accession>
<evidence type="ECO:0000256" key="5">
    <source>
        <dbReference type="ARBA" id="ARBA00022643"/>
    </source>
</evidence>
<dbReference type="CDD" id="cd06203">
    <property type="entry name" value="methionine_synthase_red"/>
    <property type="match status" value="1"/>
</dbReference>
<evidence type="ECO:0000256" key="8">
    <source>
        <dbReference type="ARBA" id="ARBA00022857"/>
    </source>
</evidence>
<dbReference type="InterPro" id="IPR001709">
    <property type="entry name" value="Flavoprot_Pyr_Nucl_cyt_Rdtase"/>
</dbReference>
<keyword evidence="7" id="KW-0274">FAD</keyword>
<dbReference type="PANTHER" id="PTHR19384">
    <property type="entry name" value="NITRIC OXIDE SYNTHASE-RELATED"/>
    <property type="match status" value="1"/>
</dbReference>
<dbReference type="PROSITE" id="PS50902">
    <property type="entry name" value="FLAVODOXIN_LIKE"/>
    <property type="match status" value="1"/>
</dbReference>
<dbReference type="InterPro" id="IPR008254">
    <property type="entry name" value="Flavodoxin/NO_synth"/>
</dbReference>
<evidence type="ECO:0000256" key="10">
    <source>
        <dbReference type="ARBA" id="ARBA00023167"/>
    </source>
</evidence>
<dbReference type="PRINTS" id="PR00371">
    <property type="entry name" value="FPNCR"/>
</dbReference>
<keyword evidence="5" id="KW-0288">FMN</keyword>
<comment type="cofactor">
    <cofactor evidence="1">
        <name>FMN</name>
        <dbReference type="ChEBI" id="CHEBI:58210"/>
    </cofactor>
</comment>
<evidence type="ECO:0000256" key="2">
    <source>
        <dbReference type="ARBA" id="ARBA00001974"/>
    </source>
</evidence>
<evidence type="ECO:0000256" key="13">
    <source>
        <dbReference type="SAM" id="MobiDB-lite"/>
    </source>
</evidence>
<feature type="domain" description="Flavodoxin-like" evidence="14">
    <location>
        <begin position="9"/>
        <end position="152"/>
    </location>
</feature>
<comment type="cofactor">
    <cofactor evidence="2">
        <name>FAD</name>
        <dbReference type="ChEBI" id="CHEBI:57692"/>
    </cofactor>
</comment>
<sequence length="685" mass="76155">MCCETNRRFLLLYASQKGQAKAIAEEICQQATERGFRADIHCISESDKYNLNREKDPVVIVTSTTGDGEPPDTALKFVKEINDRTLPQSHFSHLRYGLLGLGDSEYTFFCNGGKLLDKRFRELGAQRFYETGLADDAVGLELVVEPWIAGLWAALSQEFASRKEEPAYRDKTASLTASIGCKIEHLTLDDLAVQNGVFSENEGKATPGPPIQDSQPSLSRSVPPLSQSALNVPALPVEYLEMELQENIGQESSPMEDSLPLISEGPLVQVPVSRAVQLTRDDAAKTILLLELDISETTFSYQPGDAFNVICPNYASEVDELLHLLGLSEKKEHLVCLKVKPGTKKKGADVPGYIPEKSSVNFILTWCLEIRAVPKKAFLRSLVEYTADTGAKRRLQELCSKQGASDYNAFVRDAGVCLLDLLRAFPACKPPLSLLIEHLPKLQARPYSAASSSLFQPGKMSFVFNVLEFPSHLGEQRRGVCTGWLAEQVVPLLQSNTENQTPFRPKITISSRRVNTFHLPDDPSVPLLMVGPGTGIAPFVGFLQHREKLREDRKGSAFGETWLFFGCRSEAKDYLFQEELQRFVENGTLTHLKVCFSRDPPPPAHPAAPKYVQDHLRLCSKDVIRILLEERGCLYVCGDAKNMAKDVNDTLVNILITERGGDKLGALKTLATLRDEKRYLQDIWA</sequence>
<dbReference type="InterPro" id="IPR017927">
    <property type="entry name" value="FAD-bd_FR_type"/>
</dbReference>
<dbReference type="Gene3D" id="2.40.30.10">
    <property type="entry name" value="Translation factors"/>
    <property type="match status" value="1"/>
</dbReference>
<keyword evidence="8" id="KW-0521">NADP</keyword>
<evidence type="ECO:0000256" key="1">
    <source>
        <dbReference type="ARBA" id="ARBA00001917"/>
    </source>
</evidence>
<dbReference type="InterPro" id="IPR017938">
    <property type="entry name" value="Riboflavin_synthase-like_b-brl"/>
</dbReference>
<dbReference type="InterPro" id="IPR023173">
    <property type="entry name" value="NADPH_Cyt_P450_Rdtase_alpha"/>
</dbReference>
<keyword evidence="16" id="KW-1185">Reference proteome</keyword>
<feature type="compositionally biased region" description="Polar residues" evidence="13">
    <location>
        <begin position="212"/>
        <end position="223"/>
    </location>
</feature>
<evidence type="ECO:0000256" key="11">
    <source>
        <dbReference type="ARBA" id="ARBA00039088"/>
    </source>
</evidence>
<dbReference type="Gene3D" id="1.20.990.10">
    <property type="entry name" value="NADPH-cytochrome p450 Reductase, Chain A, domain 3"/>
    <property type="match status" value="1"/>
</dbReference>
<keyword evidence="9" id="KW-0560">Oxidoreductase</keyword>
<name>A0ABM1JTP8_GEKJA</name>
<dbReference type="Gene3D" id="3.40.50.360">
    <property type="match status" value="1"/>
</dbReference>
<dbReference type="Pfam" id="PF00175">
    <property type="entry name" value="NAD_binding_1"/>
    <property type="match status" value="1"/>
</dbReference>
<dbReference type="PROSITE" id="PS51384">
    <property type="entry name" value="FAD_FR"/>
    <property type="match status" value="1"/>
</dbReference>
<keyword evidence="3" id="KW-0028">Amino-acid biosynthesis</keyword>
<dbReference type="SUPFAM" id="SSF52343">
    <property type="entry name" value="Ferredoxin reductase-like, C-terminal NADP-linked domain"/>
    <property type="match status" value="1"/>
</dbReference>